<dbReference type="PANTHER" id="PTHR33639:SF2">
    <property type="entry name" value="DUF393 DOMAIN-CONTAINING PROTEIN"/>
    <property type="match status" value="1"/>
</dbReference>
<dbReference type="InterPro" id="IPR052927">
    <property type="entry name" value="DCC_oxidoreductase"/>
</dbReference>
<dbReference type="Proteomes" id="UP000010467">
    <property type="component" value="Chromosome"/>
</dbReference>
<dbReference type="Pfam" id="PF04134">
    <property type="entry name" value="DCC1-like"/>
    <property type="match status" value="1"/>
</dbReference>
<evidence type="ECO:0008006" key="3">
    <source>
        <dbReference type="Google" id="ProtNLM"/>
    </source>
</evidence>
<dbReference type="OrthoDB" id="9785438at2"/>
<dbReference type="InterPro" id="IPR007263">
    <property type="entry name" value="DCC1-like"/>
</dbReference>
<evidence type="ECO:0000313" key="2">
    <source>
        <dbReference type="Proteomes" id="UP000010467"/>
    </source>
</evidence>
<organism evidence="1 2">
    <name type="scientific">Deinococcus peraridilitoris (strain DSM 19664 / LMG 22246 / CIP 109416 / KR-200)</name>
    <dbReference type="NCBI Taxonomy" id="937777"/>
    <lineage>
        <taxon>Bacteria</taxon>
        <taxon>Thermotogati</taxon>
        <taxon>Deinococcota</taxon>
        <taxon>Deinococci</taxon>
        <taxon>Deinococcales</taxon>
        <taxon>Deinococcaceae</taxon>
        <taxon>Deinococcus</taxon>
    </lineage>
</organism>
<name>L0A7U0_DEIPD</name>
<protein>
    <recommendedName>
        <fullName evidence="3">Thiol-disulfide oxidoreductase DCC</fullName>
    </recommendedName>
</protein>
<evidence type="ECO:0000313" key="1">
    <source>
        <dbReference type="EMBL" id="AFZ69247.1"/>
    </source>
</evidence>
<dbReference type="eggNOG" id="COG3011">
    <property type="taxonomic scope" value="Bacteria"/>
</dbReference>
<sequence length="148" mass="16921">MEAVPATTSRVKHYTVSVKAVVLFDGVCNLCHASVQFLLRRDVRGELRFASLQSRVGRELLACHGVAADLHSVVLIDHGQAYQESDAVVHLARRLPFPWRLAWGLRVIPRPLRDAVYRLVAAHRYRIFGRTERCLVPEANWHDRFLND</sequence>
<dbReference type="STRING" id="937777.Deipe_3823"/>
<dbReference type="KEGG" id="dpd:Deipe_3823"/>
<accession>L0A7U0</accession>
<keyword evidence="2" id="KW-1185">Reference proteome</keyword>
<dbReference type="HOGENOM" id="CLU_092206_2_1_0"/>
<reference evidence="2" key="1">
    <citation type="submission" date="2012-03" db="EMBL/GenBank/DDBJ databases">
        <title>Complete sequence of chromosome of Deinococcus peraridilitoris DSM 19664.</title>
        <authorList>
            <person name="Lucas S."/>
            <person name="Copeland A."/>
            <person name="Lapidus A."/>
            <person name="Glavina del Rio T."/>
            <person name="Dalin E."/>
            <person name="Tice H."/>
            <person name="Bruce D."/>
            <person name="Goodwin L."/>
            <person name="Pitluck S."/>
            <person name="Peters L."/>
            <person name="Mikhailova N."/>
            <person name="Lu M."/>
            <person name="Kyrpides N."/>
            <person name="Mavromatis K."/>
            <person name="Ivanova N."/>
            <person name="Brettin T."/>
            <person name="Detter J.C."/>
            <person name="Han C."/>
            <person name="Larimer F."/>
            <person name="Land M."/>
            <person name="Hauser L."/>
            <person name="Markowitz V."/>
            <person name="Cheng J.-F."/>
            <person name="Hugenholtz P."/>
            <person name="Woyke T."/>
            <person name="Wu D."/>
            <person name="Pukall R."/>
            <person name="Steenblock K."/>
            <person name="Brambilla E."/>
            <person name="Klenk H.-P."/>
            <person name="Eisen J.A."/>
        </authorList>
    </citation>
    <scope>NUCLEOTIDE SEQUENCE [LARGE SCALE GENOMIC DNA]</scope>
    <source>
        <strain evidence="2">DSM 19664 / LMG 22246 / CIP 109416 / KR-200</strain>
    </source>
</reference>
<proteinExistence type="predicted"/>
<dbReference type="AlphaFoldDB" id="L0A7U0"/>
<dbReference type="GO" id="GO:0015035">
    <property type="term" value="F:protein-disulfide reductase activity"/>
    <property type="evidence" value="ECO:0007669"/>
    <property type="project" value="InterPro"/>
</dbReference>
<dbReference type="PATRIC" id="fig|937777.3.peg.3835"/>
<dbReference type="EMBL" id="CP003382">
    <property type="protein sequence ID" value="AFZ69247.1"/>
    <property type="molecule type" value="Genomic_DNA"/>
</dbReference>
<dbReference type="PANTHER" id="PTHR33639">
    <property type="entry name" value="THIOL-DISULFIDE OXIDOREDUCTASE DCC"/>
    <property type="match status" value="1"/>
</dbReference>
<gene>
    <name evidence="1" type="ordered locus">Deipe_3823</name>
</gene>